<protein>
    <submittedName>
        <fullName evidence="9 10">Proton-coupled amino acid transporter-like protein CG1139</fullName>
    </submittedName>
</protein>
<feature type="region of interest" description="Disordered" evidence="5">
    <location>
        <begin position="1"/>
        <end position="49"/>
    </location>
</feature>
<dbReference type="Pfam" id="PF01490">
    <property type="entry name" value="Aa_trans"/>
    <property type="match status" value="1"/>
</dbReference>
<proteinExistence type="predicted"/>
<feature type="transmembrane region" description="Helical" evidence="6">
    <location>
        <begin position="100"/>
        <end position="127"/>
    </location>
</feature>
<keyword evidence="8" id="KW-1185">Reference proteome</keyword>
<evidence type="ECO:0000256" key="6">
    <source>
        <dbReference type="SAM" id="Phobius"/>
    </source>
</evidence>
<feature type="transmembrane region" description="Helical" evidence="6">
    <location>
        <begin position="460"/>
        <end position="483"/>
    </location>
</feature>
<evidence type="ECO:0000256" key="1">
    <source>
        <dbReference type="ARBA" id="ARBA00004141"/>
    </source>
</evidence>
<evidence type="ECO:0000313" key="8">
    <source>
        <dbReference type="Proteomes" id="UP000694843"/>
    </source>
</evidence>
<gene>
    <name evidence="9 10 11" type="primary">LOC108681719</name>
</gene>
<keyword evidence="3 6" id="KW-1133">Transmembrane helix</keyword>
<evidence type="ECO:0000313" key="9">
    <source>
        <dbReference type="RefSeq" id="XP_018026271.1"/>
    </source>
</evidence>
<dbReference type="Proteomes" id="UP000694843">
    <property type="component" value="Unplaced"/>
</dbReference>
<feature type="compositionally biased region" description="Basic and acidic residues" evidence="5">
    <location>
        <begin position="29"/>
        <end position="41"/>
    </location>
</feature>
<dbReference type="RefSeq" id="XP_018026273.1">
    <property type="nucleotide sequence ID" value="XM_018170784.2"/>
</dbReference>
<comment type="subcellular location">
    <subcellularLocation>
        <location evidence="1">Membrane</location>
        <topology evidence="1">Multi-pass membrane protein</topology>
    </subcellularLocation>
</comment>
<reference evidence="9 10" key="1">
    <citation type="submission" date="2025-04" db="UniProtKB">
        <authorList>
            <consortium name="RefSeq"/>
        </authorList>
    </citation>
    <scope>IDENTIFICATION</scope>
    <source>
        <tissue evidence="9 10">Whole organism</tissue>
    </source>
</reference>
<dbReference type="GO" id="GO:0005774">
    <property type="term" value="C:vacuolar membrane"/>
    <property type="evidence" value="ECO:0007669"/>
    <property type="project" value="TreeGrafter"/>
</dbReference>
<feature type="transmembrane region" description="Helical" evidence="6">
    <location>
        <begin position="358"/>
        <end position="379"/>
    </location>
</feature>
<evidence type="ECO:0000259" key="7">
    <source>
        <dbReference type="Pfam" id="PF01490"/>
    </source>
</evidence>
<accession>A0A8B7PJB9</accession>
<feature type="transmembrane region" description="Helical" evidence="6">
    <location>
        <begin position="203"/>
        <end position="224"/>
    </location>
</feature>
<evidence type="ECO:0000256" key="3">
    <source>
        <dbReference type="ARBA" id="ARBA00022989"/>
    </source>
</evidence>
<evidence type="ECO:0000256" key="4">
    <source>
        <dbReference type="ARBA" id="ARBA00023136"/>
    </source>
</evidence>
<evidence type="ECO:0000313" key="11">
    <source>
        <dbReference type="RefSeq" id="XP_018026273.1"/>
    </source>
</evidence>
<feature type="transmembrane region" description="Helical" evidence="6">
    <location>
        <begin position="231"/>
        <end position="255"/>
    </location>
</feature>
<dbReference type="GO" id="GO:0015179">
    <property type="term" value="F:L-amino acid transmembrane transporter activity"/>
    <property type="evidence" value="ECO:0007669"/>
    <property type="project" value="TreeGrafter"/>
</dbReference>
<dbReference type="GeneID" id="108681719"/>
<dbReference type="RefSeq" id="XP_018026272.1">
    <property type="nucleotide sequence ID" value="XM_018170783.2"/>
</dbReference>
<organism evidence="8 11">
    <name type="scientific">Hyalella azteca</name>
    <name type="common">Amphipod</name>
    <dbReference type="NCBI Taxonomy" id="294128"/>
    <lineage>
        <taxon>Eukaryota</taxon>
        <taxon>Metazoa</taxon>
        <taxon>Ecdysozoa</taxon>
        <taxon>Arthropoda</taxon>
        <taxon>Crustacea</taxon>
        <taxon>Multicrustacea</taxon>
        <taxon>Malacostraca</taxon>
        <taxon>Eumalacostraca</taxon>
        <taxon>Peracarida</taxon>
        <taxon>Amphipoda</taxon>
        <taxon>Senticaudata</taxon>
        <taxon>Talitrida</taxon>
        <taxon>Talitroidea</taxon>
        <taxon>Hyalellidae</taxon>
        <taxon>Hyalella</taxon>
    </lineage>
</organism>
<dbReference type="PANTHER" id="PTHR22950">
    <property type="entry name" value="AMINO ACID TRANSPORTER"/>
    <property type="match status" value="1"/>
</dbReference>
<name>A0A8B7PJB9_HYAAZ</name>
<feature type="transmembrane region" description="Helical" evidence="6">
    <location>
        <begin position="428"/>
        <end position="448"/>
    </location>
</feature>
<dbReference type="InterPro" id="IPR013057">
    <property type="entry name" value="AA_transpt_TM"/>
</dbReference>
<feature type="domain" description="Amino acid transporter transmembrane" evidence="7">
    <location>
        <begin position="75"/>
        <end position="479"/>
    </location>
</feature>
<dbReference type="OrthoDB" id="1684102at2759"/>
<evidence type="ECO:0000256" key="2">
    <source>
        <dbReference type="ARBA" id="ARBA00022692"/>
    </source>
</evidence>
<feature type="transmembrane region" description="Helical" evidence="6">
    <location>
        <begin position="307"/>
        <end position="331"/>
    </location>
</feature>
<dbReference type="RefSeq" id="XP_018026271.1">
    <property type="nucleotide sequence ID" value="XM_018170782.2"/>
</dbReference>
<dbReference type="KEGG" id="hazt:108681719"/>
<dbReference type="AlphaFoldDB" id="A0A8B7PJB9"/>
<evidence type="ECO:0000313" key="10">
    <source>
        <dbReference type="RefSeq" id="XP_018026272.1"/>
    </source>
</evidence>
<dbReference type="OMA" id="ANICCIG"/>
<evidence type="ECO:0000256" key="5">
    <source>
        <dbReference type="SAM" id="MobiDB-lite"/>
    </source>
</evidence>
<sequence length="497" mass="54051">MEHKKSSPGLENAVFVSDETSDAQQGSYADERGVSGSKDDNSSVSSISNDSERSILKAVTRGPGLLNSRHDKNATSEFSAFFNLLKANIGTGMLALPQAFFYAGVWVALVMTPLIGIIATHCMHLLLESSRLLCARINAESLSYEETMNAAFITGPEKLRPITKFMTIATKAFICTTQIGFVCVYYEFVCENLYQLIECNPSMSLGLTLVDYKLILFIPFLLVCSATELKVIGYMSITSCALFVAAIAIILYYCTRDLQQYPVGDLPAFGGWKTFPLYFGTIVFAVEGIGCMLPIENRMADPSNFSGIIGVLNTCMVIVVCLYTGIGFFGYVRYREDVQGAITLNLPSDEVLSQVTKGLVSVAVFLSYPIQLYVVAQLFTKLWTRETDSKRTILYKNYGVRAACVTFTLCTALAIPNVGLFISLVGSISGAMMCLILPPVVHLVAVWPERGPDTLLIVKAVFIVCFGMLGSIVGSVTSIFAIVDFFSSSANGALLCS</sequence>
<feature type="transmembrane region" description="Helical" evidence="6">
    <location>
        <begin position="168"/>
        <end position="188"/>
    </location>
</feature>
<feature type="transmembrane region" description="Helical" evidence="6">
    <location>
        <begin position="275"/>
        <end position="295"/>
    </location>
</feature>
<keyword evidence="4 6" id="KW-0472">Membrane</keyword>
<keyword evidence="2 6" id="KW-0812">Transmembrane</keyword>
<feature type="transmembrane region" description="Helical" evidence="6">
    <location>
        <begin position="400"/>
        <end position="422"/>
    </location>
</feature>
<dbReference type="PANTHER" id="PTHR22950:SF349">
    <property type="entry name" value="AMINO ACID TRANSPORTER TRANSMEMBRANE DOMAIN-CONTAINING PROTEIN"/>
    <property type="match status" value="1"/>
</dbReference>